<proteinExistence type="predicted"/>
<reference evidence="1 2" key="1">
    <citation type="journal article" date="2018" name="Front. Microbiol.">
        <title>Phylogeny of Vibrio vulnificus from the Analysis of the Core-Genome: Implications for Intra-Species Taxonomy.</title>
        <authorList>
            <person name="Roig F.J."/>
            <person name="Gonzalez-Candelas F."/>
            <person name="Sanjuan E."/>
            <person name="Fouz B."/>
            <person name="Feil E.J."/>
            <person name="Llorens C."/>
            <person name="Baker-Austin C."/>
            <person name="Oliver J.D."/>
            <person name="Danin-Poleg Y."/>
            <person name="Gibas C.J."/>
            <person name="Kashi Y."/>
            <person name="Gulig P.A."/>
            <person name="Morrison S.S."/>
            <person name="Amaro C."/>
        </authorList>
    </citation>
    <scope>NUCLEOTIDE SEQUENCE [LARGE SCALE GENOMIC DNA]</scope>
    <source>
        <strain evidence="1 2">CECT4608</strain>
    </source>
</reference>
<comment type="caution">
    <text evidence="1">The sequence shown here is derived from an EMBL/GenBank/DDBJ whole genome shotgun (WGS) entry which is preliminary data.</text>
</comment>
<evidence type="ECO:0000313" key="1">
    <source>
        <dbReference type="EMBL" id="POB49342.1"/>
    </source>
</evidence>
<dbReference type="AlphaFoldDB" id="A0A2S3R6K8"/>
<name>A0A2S3R6K8_VIBVL</name>
<protein>
    <submittedName>
        <fullName evidence="1">Zinc/iron-chelating domain-containing protein</fullName>
    </submittedName>
</protein>
<sequence>MSYSFPCYQCGKCCSNVHLSDETKFLDRGDGCCKHLDLDTKLCSIYEDRPDICRVELQYLSRFSKQYAWDHFVELNLEICAALPERISSDLQE</sequence>
<organism evidence="1 2">
    <name type="scientific">Vibrio vulnificus</name>
    <dbReference type="NCBI Taxonomy" id="672"/>
    <lineage>
        <taxon>Bacteria</taxon>
        <taxon>Pseudomonadati</taxon>
        <taxon>Pseudomonadota</taxon>
        <taxon>Gammaproteobacteria</taxon>
        <taxon>Vibrionales</taxon>
        <taxon>Vibrionaceae</taxon>
        <taxon>Vibrio</taxon>
    </lineage>
</organism>
<accession>A0A2S3R6K8</accession>
<dbReference type="Proteomes" id="UP000237466">
    <property type="component" value="Unassembled WGS sequence"/>
</dbReference>
<evidence type="ECO:0000313" key="2">
    <source>
        <dbReference type="Proteomes" id="UP000237466"/>
    </source>
</evidence>
<dbReference type="Pfam" id="PF03692">
    <property type="entry name" value="CxxCxxCC"/>
    <property type="match status" value="1"/>
</dbReference>
<dbReference type="EMBL" id="PDGH01000049">
    <property type="protein sequence ID" value="POB49342.1"/>
    <property type="molecule type" value="Genomic_DNA"/>
</dbReference>
<dbReference type="RefSeq" id="WP_103199876.1">
    <property type="nucleotide sequence ID" value="NZ_PDGH01000049.1"/>
</dbReference>
<dbReference type="InterPro" id="IPR005358">
    <property type="entry name" value="Puta_zinc/iron-chelating_dom"/>
</dbReference>
<gene>
    <name evidence="1" type="ORF">CRN52_04615</name>
</gene>